<dbReference type="Gene3D" id="2.40.160.110">
    <property type="match status" value="1"/>
</dbReference>
<proteinExistence type="predicted"/>
<organism evidence="1 2">
    <name type="scientific">Hymenolepis diminuta</name>
    <name type="common">Rat tapeworm</name>
    <dbReference type="NCBI Taxonomy" id="6216"/>
    <lineage>
        <taxon>Eukaryota</taxon>
        <taxon>Metazoa</taxon>
        <taxon>Spiralia</taxon>
        <taxon>Lophotrochozoa</taxon>
        <taxon>Platyhelminthes</taxon>
        <taxon>Cestoda</taxon>
        <taxon>Eucestoda</taxon>
        <taxon>Cyclophyllidea</taxon>
        <taxon>Hymenolepididae</taxon>
        <taxon>Hymenolepis</taxon>
    </lineage>
</organism>
<protein>
    <submittedName>
        <fullName evidence="1">Uncharacterized protein</fullName>
    </submittedName>
</protein>
<feature type="non-terminal residue" evidence="1">
    <location>
        <position position="192"/>
    </location>
</feature>
<reference evidence="1 2" key="1">
    <citation type="submission" date="2019-07" db="EMBL/GenBank/DDBJ databases">
        <authorList>
            <person name="Jastrzebski P J."/>
            <person name="Paukszto L."/>
            <person name="Jastrzebski P J."/>
        </authorList>
    </citation>
    <scope>NUCLEOTIDE SEQUENCE [LARGE SCALE GENOMIC DNA]</scope>
    <source>
        <strain evidence="1 2">WMS-il1</strain>
    </source>
</reference>
<feature type="non-terminal residue" evidence="1">
    <location>
        <position position="1"/>
    </location>
</feature>
<name>A0A564XWV8_HYMDI</name>
<accession>A0A564XWV8</accession>
<dbReference type="Proteomes" id="UP000321570">
    <property type="component" value="Unassembled WGS sequence"/>
</dbReference>
<evidence type="ECO:0000313" key="1">
    <source>
        <dbReference type="EMBL" id="VUZ39366.1"/>
    </source>
</evidence>
<dbReference type="AlphaFoldDB" id="A0A564XWV8"/>
<gene>
    <name evidence="1" type="ORF">WMSIL1_LOCUS659</name>
</gene>
<dbReference type="EMBL" id="CABIJS010000013">
    <property type="protein sequence ID" value="VUZ39366.1"/>
    <property type="molecule type" value="Genomic_DNA"/>
</dbReference>
<keyword evidence="2" id="KW-1185">Reference proteome</keyword>
<evidence type="ECO:0000313" key="2">
    <source>
        <dbReference type="Proteomes" id="UP000321570"/>
    </source>
</evidence>
<sequence>ILSNHSAYEVITYEFVDTSNTICVIIEIPLNSLFYITKLNENISISFDETAMGSGSCDLRNGSFVNMPLQNGYIMHWHWLFDPEPFMEMFGQGFNTVGAEEYLLHGTYTLANLTVTNVATKEIFRANTTSHPGQKKKEPYQDTLIRAGNYYICQSGWNVTFYGEKYNATLVLESIKFQAFPDIGPANFSGYG</sequence>